<feature type="transmembrane region" description="Helical" evidence="2">
    <location>
        <begin position="91"/>
        <end position="111"/>
    </location>
</feature>
<feature type="domain" description="DUF2510" evidence="3">
    <location>
        <begin position="15"/>
        <end position="46"/>
    </location>
</feature>
<protein>
    <recommendedName>
        <fullName evidence="3">DUF2510 domain-containing protein</fullName>
    </recommendedName>
</protein>
<reference evidence="4 5" key="1">
    <citation type="journal article" date="2012" name="J. Bacteriol.">
        <title>Genome Sequence of Radiation-Resistant Modestobacter marinus Strain BC501, a Representative Actinobacterium That Thrives on Calcareous Stone Surfaces.</title>
        <authorList>
            <person name="Normand P."/>
            <person name="Gury J."/>
            <person name="Pujic P."/>
            <person name="Chouaia B."/>
            <person name="Crotti E."/>
            <person name="Brusetti L."/>
            <person name="Daffonchio D."/>
            <person name="Vacherie B."/>
            <person name="Barbe V."/>
            <person name="Medigue C."/>
            <person name="Calteau A."/>
            <person name="Ghodhbane-Gtari F."/>
            <person name="Essoussi I."/>
            <person name="Nouioui I."/>
            <person name="Abbassi-Ghozzi I."/>
            <person name="Gtari M."/>
        </authorList>
    </citation>
    <scope>NUCLEOTIDE SEQUENCE [LARGE SCALE GENOMIC DNA]</scope>
    <source>
        <strain evidence="5">BC 501</strain>
    </source>
</reference>
<dbReference type="eggNOG" id="ENOG50334N1">
    <property type="taxonomic scope" value="Bacteria"/>
</dbReference>
<dbReference type="Pfam" id="PF10708">
    <property type="entry name" value="DUF2510"/>
    <property type="match status" value="1"/>
</dbReference>
<evidence type="ECO:0000256" key="2">
    <source>
        <dbReference type="SAM" id="Phobius"/>
    </source>
</evidence>
<evidence type="ECO:0000259" key="3">
    <source>
        <dbReference type="Pfam" id="PF10708"/>
    </source>
</evidence>
<dbReference type="PATRIC" id="fig|477641.3.peg.4346"/>
<keyword evidence="2" id="KW-0472">Membrane</keyword>
<evidence type="ECO:0000313" key="5">
    <source>
        <dbReference type="Proteomes" id="UP000006461"/>
    </source>
</evidence>
<name>I4F306_MODI5</name>
<dbReference type="OrthoDB" id="5065474at2"/>
<dbReference type="KEGG" id="mmar:MODMU_4637"/>
<dbReference type="STRING" id="477641.MODMU_4637"/>
<feature type="region of interest" description="Disordered" evidence="1">
    <location>
        <begin position="115"/>
        <end position="136"/>
    </location>
</feature>
<evidence type="ECO:0000256" key="1">
    <source>
        <dbReference type="SAM" id="MobiDB-lite"/>
    </source>
</evidence>
<proteinExistence type="predicted"/>
<keyword evidence="5" id="KW-1185">Reference proteome</keyword>
<keyword evidence="2" id="KW-1133">Transmembrane helix</keyword>
<dbReference type="HOGENOM" id="CLU_084451_0_0_11"/>
<accession>I4F306</accession>
<gene>
    <name evidence="4" type="ordered locus">MODMU_4637</name>
</gene>
<dbReference type="AlphaFoldDB" id="I4F306"/>
<dbReference type="OMA" id="IPNTHAE"/>
<evidence type="ECO:0000313" key="4">
    <source>
        <dbReference type="EMBL" id="CCH90019.1"/>
    </source>
</evidence>
<sequence length="308" mass="32534">MSGPISDGRPVAPAPGWYPDPDGAAGTVRWWDGAGWSDVTTPAGPGVSVGRSFEAPAPRELLPPAQWDAWGSRDNGTWQPAGARRLRQRPLLVGLGVLAVVVLLVLVGLQLRGGSSADDDPPVAGPTAQPSSTFPPGTVRIIDEVAGISYPFLGDGWFEWDRGPQLETTETAGQYFVTQDDLPDGLDVFIAQCTSGPLAEGFGGAGTADLQGTAEAVADAVRQLHYPAPNEREVRRDEAITVDGAPAWVYEFDLSWDVAGYDSTGERAALLLVDVGRPAPALLYLSIPNTHAELYGVIDRVLGDVDVL</sequence>
<organism evidence="4 5">
    <name type="scientific">Modestobacter italicus (strain DSM 44449 / CECT 9708 / BC 501)</name>
    <dbReference type="NCBI Taxonomy" id="2732864"/>
    <lineage>
        <taxon>Bacteria</taxon>
        <taxon>Bacillati</taxon>
        <taxon>Actinomycetota</taxon>
        <taxon>Actinomycetes</taxon>
        <taxon>Geodermatophilales</taxon>
        <taxon>Geodermatophilaceae</taxon>
        <taxon>Modestobacter</taxon>
    </lineage>
</organism>
<dbReference type="EMBL" id="FO203431">
    <property type="protein sequence ID" value="CCH90019.1"/>
    <property type="molecule type" value="Genomic_DNA"/>
</dbReference>
<dbReference type="InterPro" id="IPR018929">
    <property type="entry name" value="DUF2510"/>
</dbReference>
<dbReference type="Proteomes" id="UP000006461">
    <property type="component" value="Chromosome"/>
</dbReference>
<keyword evidence="2" id="KW-0812">Transmembrane</keyword>